<keyword evidence="2" id="KW-1185">Reference proteome</keyword>
<name>A0A1E3SR44_9MYCO</name>
<evidence type="ECO:0000313" key="1">
    <source>
        <dbReference type="EMBL" id="ODR03958.1"/>
    </source>
</evidence>
<dbReference type="RefSeq" id="WP_069401966.1">
    <property type="nucleotide sequence ID" value="NZ_JACKTB010000025.1"/>
</dbReference>
<sequence length="131" mass="14077">MPVLTVSAAQQLDIEASSRPIGDIAAYLQGTVGQRVAAAIAGLADARQIGRYARAGGPEPHGMTERRLREGYKVVRMLVEAYDDKTARAWLFGTNTRLDDQAPVEVLGAATDTKDFTMVVQAARQVASFQA</sequence>
<dbReference type="OrthoDB" id="4748714at2"/>
<dbReference type="AlphaFoldDB" id="A0A1E3SR44"/>
<dbReference type="Proteomes" id="UP000094224">
    <property type="component" value="Unassembled WGS sequence"/>
</dbReference>
<gene>
    <name evidence="1" type="ORF">BHQ21_19690</name>
</gene>
<evidence type="ECO:0000313" key="2">
    <source>
        <dbReference type="Proteomes" id="UP000094224"/>
    </source>
</evidence>
<accession>A0A1E3SR44</accession>
<comment type="caution">
    <text evidence="1">The sequence shown here is derived from an EMBL/GenBank/DDBJ whole genome shotgun (WGS) entry which is preliminary data.</text>
</comment>
<organism evidence="1 2">
    <name type="scientific">Mycobacterium sherrisii</name>
    <dbReference type="NCBI Taxonomy" id="243061"/>
    <lineage>
        <taxon>Bacteria</taxon>
        <taxon>Bacillati</taxon>
        <taxon>Actinomycetota</taxon>
        <taxon>Actinomycetes</taxon>
        <taxon>Mycobacteriales</taxon>
        <taxon>Mycobacteriaceae</taxon>
        <taxon>Mycobacterium</taxon>
        <taxon>Mycobacterium simiae complex</taxon>
    </lineage>
</organism>
<dbReference type="STRING" id="243061.AWC25_10410"/>
<reference evidence="2" key="1">
    <citation type="submission" date="2016-09" db="EMBL/GenBank/DDBJ databases">
        <authorList>
            <person name="Greninger A.L."/>
            <person name="Jerome K.R."/>
            <person name="Mcnair B."/>
            <person name="Wallis C."/>
            <person name="Fang F."/>
        </authorList>
    </citation>
    <scope>NUCLEOTIDE SEQUENCE [LARGE SCALE GENOMIC DNA]</scope>
    <source>
        <strain evidence="2">BC1_M4</strain>
    </source>
</reference>
<protein>
    <submittedName>
        <fullName evidence="1">XRE family transcriptional regulator</fullName>
    </submittedName>
</protein>
<proteinExistence type="predicted"/>
<dbReference type="EMBL" id="MIHC01000038">
    <property type="protein sequence ID" value="ODR03958.1"/>
    <property type="molecule type" value="Genomic_DNA"/>
</dbReference>